<dbReference type="InterPro" id="IPR019734">
    <property type="entry name" value="TPR_rpt"/>
</dbReference>
<feature type="signal peptide" evidence="2">
    <location>
        <begin position="1"/>
        <end position="22"/>
    </location>
</feature>
<keyword evidence="2" id="KW-0732">Signal</keyword>
<dbReference type="Pfam" id="PF13432">
    <property type="entry name" value="TPR_16"/>
    <property type="match status" value="1"/>
</dbReference>
<organism evidence="3 4">
    <name type="scientific">Stella humosa</name>
    <dbReference type="NCBI Taxonomy" id="94"/>
    <lineage>
        <taxon>Bacteria</taxon>
        <taxon>Pseudomonadati</taxon>
        <taxon>Pseudomonadota</taxon>
        <taxon>Alphaproteobacteria</taxon>
        <taxon>Rhodospirillales</taxon>
        <taxon>Stellaceae</taxon>
        <taxon>Stella</taxon>
    </lineage>
</organism>
<sequence>MVAGLALAVLGSLATPIPVSQAAIPPSQLLADPALVAYREGRFAEAIGRLAPLAAQHKDDVLVRRYLGLSYYGLKRYGEAAATLEEAARIEPGNATTWLYLGLSRYAQGRYPAAAEALAKAEALEPDARSAAVARSFRETMTRFTTERTVPAAPQPRRWSLTGQAGIAYDDNVPLRAGQAPGARAGARTFQSAWGGYDIIQDGGWRLRGEGFGYLSQNLRGALNEYDQITVEAAIDLSYQATIWGMPARPGLRYAYQPAWEGGSEYSQSHAVTASLVLQPLDDTISYLFYRYGREDYADDGVQRRFTSRDLGSGHQVGLTQYYYFEDRRNYVFGGYSYLRNDAKGSFFDESGHRLTAGGALLLPWDLRLMLRAEYQWRDFGSYPIDPKRNFQRQHYTATLTKPVAEGMAVSLGYSYTNEDSNYSALSYRRNLFTLSLTYDF</sequence>
<feature type="repeat" description="TPR" evidence="1">
    <location>
        <begin position="61"/>
        <end position="94"/>
    </location>
</feature>
<evidence type="ECO:0000313" key="3">
    <source>
        <dbReference type="EMBL" id="ROP99849.1"/>
    </source>
</evidence>
<dbReference type="InterPro" id="IPR011990">
    <property type="entry name" value="TPR-like_helical_dom_sf"/>
</dbReference>
<dbReference type="EMBL" id="RJKX01000013">
    <property type="protein sequence ID" value="ROP99849.1"/>
    <property type="molecule type" value="Genomic_DNA"/>
</dbReference>
<dbReference type="RefSeq" id="WP_170216403.1">
    <property type="nucleotide sequence ID" value="NZ_AP019700.1"/>
</dbReference>
<dbReference type="Proteomes" id="UP000278222">
    <property type="component" value="Unassembled WGS sequence"/>
</dbReference>
<keyword evidence="4" id="KW-1185">Reference proteome</keyword>
<protein>
    <submittedName>
        <fullName evidence="3">Uncharacterized protein DUF560</fullName>
    </submittedName>
</protein>
<dbReference type="Gene3D" id="1.25.40.10">
    <property type="entry name" value="Tetratricopeptide repeat domain"/>
    <property type="match status" value="1"/>
</dbReference>
<accession>A0A3N1MAR8</accession>
<feature type="repeat" description="TPR" evidence="1">
    <location>
        <begin position="95"/>
        <end position="128"/>
    </location>
</feature>
<gene>
    <name evidence="3" type="ORF">EDC65_1640</name>
</gene>
<dbReference type="PROSITE" id="PS50005">
    <property type="entry name" value="TPR"/>
    <property type="match status" value="2"/>
</dbReference>
<keyword evidence="1" id="KW-0802">TPR repeat</keyword>
<evidence type="ECO:0000313" key="4">
    <source>
        <dbReference type="Proteomes" id="UP000278222"/>
    </source>
</evidence>
<dbReference type="AlphaFoldDB" id="A0A3N1MAR8"/>
<reference evidence="3 4" key="1">
    <citation type="submission" date="2018-11" db="EMBL/GenBank/DDBJ databases">
        <title>Genomic Encyclopedia of Type Strains, Phase IV (KMG-IV): sequencing the most valuable type-strain genomes for metagenomic binning, comparative biology and taxonomic classification.</title>
        <authorList>
            <person name="Goeker M."/>
        </authorList>
    </citation>
    <scope>NUCLEOTIDE SEQUENCE [LARGE SCALE GENOMIC DNA]</scope>
    <source>
        <strain evidence="3 4">DSM 5900</strain>
    </source>
</reference>
<name>A0A3N1MAR8_9PROT</name>
<dbReference type="SUPFAM" id="SSF48452">
    <property type="entry name" value="TPR-like"/>
    <property type="match status" value="1"/>
</dbReference>
<evidence type="ECO:0000256" key="2">
    <source>
        <dbReference type="SAM" id="SignalP"/>
    </source>
</evidence>
<proteinExistence type="predicted"/>
<evidence type="ECO:0000256" key="1">
    <source>
        <dbReference type="PROSITE-ProRule" id="PRU00339"/>
    </source>
</evidence>
<comment type="caution">
    <text evidence="3">The sequence shown here is derived from an EMBL/GenBank/DDBJ whole genome shotgun (WGS) entry which is preliminary data.</text>
</comment>
<feature type="chain" id="PRO_5017931448" evidence="2">
    <location>
        <begin position="23"/>
        <end position="441"/>
    </location>
</feature>
<dbReference type="SMART" id="SM00028">
    <property type="entry name" value="TPR"/>
    <property type="match status" value="2"/>
</dbReference>